<proteinExistence type="predicted"/>
<sequence length="145" mass="16967">MEFLLKSQENHLRTLVESLEEKQVEWLNVHSKSFEYEFKKFLDVAKECHDLFIEQVKKVKASVDLQVVALKSEMVKEVEKMEKNYTVLHNKIDVVVDAIAKLVEFNTAYSTKHEAKSEQDSKVFTKLEEFLSRIQESILKVDLST</sequence>
<dbReference type="EMBL" id="CAKMRJ010005745">
    <property type="protein sequence ID" value="CAH1453480.1"/>
    <property type="molecule type" value="Genomic_DNA"/>
</dbReference>
<dbReference type="Proteomes" id="UP001157418">
    <property type="component" value="Unassembled WGS sequence"/>
</dbReference>
<name>A0AAU9PVH3_9ASTR</name>
<keyword evidence="2" id="KW-1185">Reference proteome</keyword>
<organism evidence="1 2">
    <name type="scientific">Lactuca virosa</name>
    <dbReference type="NCBI Taxonomy" id="75947"/>
    <lineage>
        <taxon>Eukaryota</taxon>
        <taxon>Viridiplantae</taxon>
        <taxon>Streptophyta</taxon>
        <taxon>Embryophyta</taxon>
        <taxon>Tracheophyta</taxon>
        <taxon>Spermatophyta</taxon>
        <taxon>Magnoliopsida</taxon>
        <taxon>eudicotyledons</taxon>
        <taxon>Gunneridae</taxon>
        <taxon>Pentapetalae</taxon>
        <taxon>asterids</taxon>
        <taxon>campanulids</taxon>
        <taxon>Asterales</taxon>
        <taxon>Asteraceae</taxon>
        <taxon>Cichorioideae</taxon>
        <taxon>Cichorieae</taxon>
        <taxon>Lactucinae</taxon>
        <taxon>Lactuca</taxon>
    </lineage>
</organism>
<comment type="caution">
    <text evidence="1">The sequence shown here is derived from an EMBL/GenBank/DDBJ whole genome shotgun (WGS) entry which is preliminary data.</text>
</comment>
<evidence type="ECO:0000313" key="2">
    <source>
        <dbReference type="Proteomes" id="UP001157418"/>
    </source>
</evidence>
<protein>
    <submittedName>
        <fullName evidence="1">Uncharacterized protein</fullName>
    </submittedName>
</protein>
<dbReference type="AlphaFoldDB" id="A0AAU9PVH3"/>
<accession>A0AAU9PVH3</accession>
<reference evidence="1 2" key="1">
    <citation type="submission" date="2022-01" db="EMBL/GenBank/DDBJ databases">
        <authorList>
            <person name="Xiong W."/>
            <person name="Schranz E."/>
        </authorList>
    </citation>
    <scope>NUCLEOTIDE SEQUENCE [LARGE SCALE GENOMIC DNA]</scope>
</reference>
<gene>
    <name evidence="1" type="ORF">LVIROSA_LOCUS38721</name>
</gene>
<evidence type="ECO:0000313" key="1">
    <source>
        <dbReference type="EMBL" id="CAH1453480.1"/>
    </source>
</evidence>